<dbReference type="KEGG" id="srub:C2R22_11285"/>
<accession>A0A2I8VJQ9</accession>
<name>A0A2I8VJQ9_9EURY</name>
<feature type="domain" description="Methanogenesis regulatory protein FilR1 middle" evidence="1">
    <location>
        <begin position="150"/>
        <end position="277"/>
    </location>
</feature>
<dbReference type="InterPro" id="IPR013561">
    <property type="entry name" value="FilR1_middle_dom"/>
</dbReference>
<dbReference type="GeneID" id="35592682"/>
<dbReference type="OrthoDB" id="330490at2157"/>
<proteinExistence type="predicted"/>
<dbReference type="EMBL" id="CP026309">
    <property type="protein sequence ID" value="AUV82160.1"/>
    <property type="molecule type" value="Genomic_DNA"/>
</dbReference>
<dbReference type="Pfam" id="PF08350">
    <property type="entry name" value="FilR1_middle"/>
    <property type="match status" value="1"/>
</dbReference>
<dbReference type="AlphaFoldDB" id="A0A2I8VJQ9"/>
<feature type="domain" description="HVO-A0261-like N-terminal" evidence="2">
    <location>
        <begin position="35"/>
        <end position="117"/>
    </location>
</feature>
<sequence>MTGADPKILDELLQNTLELQALDLREEPSEDRLSTDDLLDVLRHRDLFEALLVTPLDRRDLEDSLEVSRATSHRFTRWLEQKEYAERVDGTYHLTGEGEIVAEAVVQFERKIRTANRLSPLLDAICEDHREFVVEPFESATVTVATPAEPYAPVTRFLTLLRDCERFRGFNTTHMVPPGLADVYGDPFADCEVELIYLPDVVDTLEKSDDGFRRALDGEHLKLRTRDALPYGLALFDDRVGIGGYDEETGTMRVFVDTDTAIARAWAERVYDTFRADSTPLEAE</sequence>
<gene>
    <name evidence="3" type="ORF">C2R22_11285</name>
</gene>
<dbReference type="Pfam" id="PF25213">
    <property type="entry name" value="HVO_A0261_N"/>
    <property type="match status" value="1"/>
</dbReference>
<evidence type="ECO:0000313" key="4">
    <source>
        <dbReference type="Proteomes" id="UP000236584"/>
    </source>
</evidence>
<evidence type="ECO:0000259" key="1">
    <source>
        <dbReference type="Pfam" id="PF08350"/>
    </source>
</evidence>
<reference evidence="3 4" key="1">
    <citation type="submission" date="2018-01" db="EMBL/GenBank/DDBJ databases">
        <title>Complete genome sequence of Salinigranum rubrum GX10T, an extremely halophilic archaeon isolated from a marine solar saltern.</title>
        <authorList>
            <person name="Han S."/>
        </authorList>
    </citation>
    <scope>NUCLEOTIDE SEQUENCE [LARGE SCALE GENOMIC DNA]</scope>
    <source>
        <strain evidence="3 4">GX10</strain>
    </source>
</reference>
<protein>
    <submittedName>
        <fullName evidence="3">Transcriptional regulator</fullName>
    </submittedName>
</protein>
<dbReference type="RefSeq" id="WP_103425849.1">
    <property type="nucleotide sequence ID" value="NZ_CP026309.1"/>
</dbReference>
<evidence type="ECO:0000259" key="2">
    <source>
        <dbReference type="Pfam" id="PF25213"/>
    </source>
</evidence>
<keyword evidence="4" id="KW-1185">Reference proteome</keyword>
<organism evidence="3 4">
    <name type="scientific">Salinigranum rubrum</name>
    <dbReference type="NCBI Taxonomy" id="755307"/>
    <lineage>
        <taxon>Archaea</taxon>
        <taxon>Methanobacteriati</taxon>
        <taxon>Methanobacteriota</taxon>
        <taxon>Stenosarchaea group</taxon>
        <taxon>Halobacteria</taxon>
        <taxon>Halobacteriales</taxon>
        <taxon>Haloferacaceae</taxon>
        <taxon>Salinigranum</taxon>
    </lineage>
</organism>
<evidence type="ECO:0000313" key="3">
    <source>
        <dbReference type="EMBL" id="AUV82160.1"/>
    </source>
</evidence>
<dbReference type="Proteomes" id="UP000236584">
    <property type="component" value="Chromosome"/>
</dbReference>
<dbReference type="InterPro" id="IPR057527">
    <property type="entry name" value="HVO_A0261-like_N"/>
</dbReference>